<evidence type="ECO:0000256" key="4">
    <source>
        <dbReference type="SAM" id="MobiDB-lite"/>
    </source>
</evidence>
<dbReference type="GO" id="GO:0016491">
    <property type="term" value="F:oxidoreductase activity"/>
    <property type="evidence" value="ECO:0007669"/>
    <property type="project" value="UniProtKB-KW"/>
</dbReference>
<keyword evidence="2" id="KW-0560">Oxidoreductase</keyword>
<feature type="region of interest" description="Disordered" evidence="4">
    <location>
        <begin position="221"/>
        <end position="249"/>
    </location>
</feature>
<name>A0A7I8DJD3_9FIRM</name>
<evidence type="ECO:0000259" key="5">
    <source>
        <dbReference type="Pfam" id="PF00394"/>
    </source>
</evidence>
<evidence type="ECO:0000256" key="2">
    <source>
        <dbReference type="ARBA" id="ARBA00023002"/>
    </source>
</evidence>
<keyword evidence="9" id="KW-1185">Reference proteome</keyword>
<dbReference type="Proteomes" id="UP000515703">
    <property type="component" value="Chromosome"/>
</dbReference>
<keyword evidence="3" id="KW-0186">Copper</keyword>
<feature type="compositionally biased region" description="Polar residues" evidence="4">
    <location>
        <begin position="238"/>
        <end position="247"/>
    </location>
</feature>
<dbReference type="AlphaFoldDB" id="A0A7I8DJD3"/>
<proteinExistence type="predicted"/>
<dbReference type="PANTHER" id="PTHR11709">
    <property type="entry name" value="MULTI-COPPER OXIDASE"/>
    <property type="match status" value="1"/>
</dbReference>
<dbReference type="InterPro" id="IPR045087">
    <property type="entry name" value="Cu-oxidase_fam"/>
</dbReference>
<dbReference type="InterPro" id="IPR002355">
    <property type="entry name" value="Cu_oxidase_Cu_BS"/>
</dbReference>
<protein>
    <submittedName>
        <fullName evidence="8">Copper oxidase</fullName>
    </submittedName>
</protein>
<feature type="domain" description="Plastocyanin-like" evidence="6">
    <location>
        <begin position="422"/>
        <end position="531"/>
    </location>
</feature>
<evidence type="ECO:0000259" key="6">
    <source>
        <dbReference type="Pfam" id="PF07731"/>
    </source>
</evidence>
<dbReference type="PROSITE" id="PS00079">
    <property type="entry name" value="MULTICOPPER_OXIDASE1"/>
    <property type="match status" value="1"/>
</dbReference>
<evidence type="ECO:0000313" key="9">
    <source>
        <dbReference type="Proteomes" id="UP000515703"/>
    </source>
</evidence>
<feature type="compositionally biased region" description="Basic and acidic residues" evidence="4">
    <location>
        <begin position="50"/>
        <end position="64"/>
    </location>
</feature>
<dbReference type="InterPro" id="IPR011706">
    <property type="entry name" value="Cu-oxidase_C"/>
</dbReference>
<feature type="domain" description="Plastocyanin-like" evidence="5">
    <location>
        <begin position="262"/>
        <end position="355"/>
    </location>
</feature>
<evidence type="ECO:0000313" key="8">
    <source>
        <dbReference type="EMBL" id="BCJ98432.1"/>
    </source>
</evidence>
<keyword evidence="1" id="KW-0479">Metal-binding</keyword>
<dbReference type="PROSITE" id="PS00080">
    <property type="entry name" value="MULTICOPPER_OXIDASE2"/>
    <property type="match status" value="1"/>
</dbReference>
<feature type="domain" description="Plastocyanin-like" evidence="7">
    <location>
        <begin position="86"/>
        <end position="199"/>
    </location>
</feature>
<dbReference type="KEGG" id="acht:bsdcttw_14730"/>
<dbReference type="Pfam" id="PF07732">
    <property type="entry name" value="Cu-oxidase_3"/>
    <property type="match status" value="1"/>
</dbReference>
<gene>
    <name evidence="8" type="ORF">bsdcttw_14730</name>
</gene>
<evidence type="ECO:0000256" key="1">
    <source>
        <dbReference type="ARBA" id="ARBA00022723"/>
    </source>
</evidence>
<dbReference type="InterPro" id="IPR011707">
    <property type="entry name" value="Cu-oxidase-like_N"/>
</dbReference>
<evidence type="ECO:0000259" key="7">
    <source>
        <dbReference type="Pfam" id="PF07732"/>
    </source>
</evidence>
<dbReference type="GO" id="GO:0005507">
    <property type="term" value="F:copper ion binding"/>
    <property type="evidence" value="ECO:0007669"/>
    <property type="project" value="InterPro"/>
</dbReference>
<dbReference type="Gene3D" id="2.60.40.420">
    <property type="entry name" value="Cupredoxins - blue copper proteins"/>
    <property type="match status" value="2"/>
</dbReference>
<organism evidence="8 9">
    <name type="scientific">Anaerocolumna chitinilytica</name>
    <dbReference type="NCBI Taxonomy" id="1727145"/>
    <lineage>
        <taxon>Bacteria</taxon>
        <taxon>Bacillati</taxon>
        <taxon>Bacillota</taxon>
        <taxon>Clostridia</taxon>
        <taxon>Lachnospirales</taxon>
        <taxon>Lachnospiraceae</taxon>
        <taxon>Anaerocolumna</taxon>
    </lineage>
</organism>
<dbReference type="RefSeq" id="WP_185258762.1">
    <property type="nucleotide sequence ID" value="NZ_AP023368.1"/>
</dbReference>
<dbReference type="InterPro" id="IPR001117">
    <property type="entry name" value="Cu-oxidase_2nd"/>
</dbReference>
<dbReference type="CDD" id="cd04202">
    <property type="entry name" value="CuRO_D2_2dMcoN_like"/>
    <property type="match status" value="2"/>
</dbReference>
<dbReference type="InterPro" id="IPR008972">
    <property type="entry name" value="Cupredoxin"/>
</dbReference>
<accession>A0A7I8DJD3</accession>
<dbReference type="SUPFAM" id="SSF49503">
    <property type="entry name" value="Cupredoxins"/>
    <property type="match status" value="3"/>
</dbReference>
<dbReference type="PANTHER" id="PTHR11709:SF394">
    <property type="entry name" value="FI03373P-RELATED"/>
    <property type="match status" value="1"/>
</dbReference>
<dbReference type="EMBL" id="AP023368">
    <property type="protein sequence ID" value="BCJ98432.1"/>
    <property type="molecule type" value="Genomic_DNA"/>
</dbReference>
<reference evidence="8 9" key="1">
    <citation type="submission" date="2020-08" db="EMBL/GenBank/DDBJ databases">
        <title>Draft genome sequencing of an Anaerocolumna strain isolated from anoxic soil subjected to BSD treatment.</title>
        <authorList>
            <person name="Uek A."/>
            <person name="Tonouchi A."/>
        </authorList>
    </citation>
    <scope>NUCLEOTIDE SEQUENCE [LARGE SCALE GENOMIC DNA]</scope>
    <source>
        <strain evidence="8 9">CTTW</strain>
    </source>
</reference>
<dbReference type="InterPro" id="IPR033138">
    <property type="entry name" value="Cu_oxidase_CS"/>
</dbReference>
<evidence type="ECO:0000256" key="3">
    <source>
        <dbReference type="ARBA" id="ARBA00023008"/>
    </source>
</evidence>
<dbReference type="CDD" id="cd13860">
    <property type="entry name" value="CuRO_1_2dMco_1"/>
    <property type="match status" value="1"/>
</dbReference>
<dbReference type="Pfam" id="PF07731">
    <property type="entry name" value="Cu-oxidase_2"/>
    <property type="match status" value="1"/>
</dbReference>
<dbReference type="Pfam" id="PF00394">
    <property type="entry name" value="Cu-oxidase"/>
    <property type="match status" value="1"/>
</dbReference>
<reference evidence="8 9" key="2">
    <citation type="submission" date="2020-08" db="EMBL/GenBank/DDBJ databases">
        <authorList>
            <person name="Ueki A."/>
            <person name="Tonouchi A."/>
        </authorList>
    </citation>
    <scope>NUCLEOTIDE SEQUENCE [LARGE SCALE GENOMIC DNA]</scope>
    <source>
        <strain evidence="8 9">CTTW</strain>
    </source>
</reference>
<sequence>MNKAIGILSILAFIVVVLSAITWNHNRSMELQNNKNLAEAQEETEVTETVSDKEESQTIKKEEQTVDTEEPQEEQNVKDFNLIAKETQTQIAPGVTLPVWTYGGTIPGTEIRVTEGDYVKVHVTNQLDVPITIHWHGYPVTSDMDGVPGFTQDAILPGQSYTYEFKADVPGTYWYHSHQESSKQVDKGLYGALVVLPKDKLEADEDYTLILDEWAENGEGEMTMSSESSDMQGMGNEMDTSSQSNGDMDSKDLELQEEQMMKELYNIYTVNGKSGDLIEPLAVKKGDTVRLRFINAGYRSHGIHIPGQNFKVVSLDGQDIKGAEEIKDQIILIAPGERYDIEFTVNTDEDFIIDFHDDNLYNEQLKIPVKVSGGNGILAEEDSEKELPYFDFMNYGTYSTGEFTMNQRYDIDENIELNADSKDGTLIYTINGKTYQELSPITVKTGDTVKIIYENKGKVDHPIHLHGHFFQVLSKNDTPYMGAPIMKDTLLIKPGEKYVIAFKADNPGNWIYHCHELHHAAAGMMQKVIYSDYKSSYIPDPNNQANKPE</sequence>
<feature type="region of interest" description="Disordered" evidence="4">
    <location>
        <begin position="39"/>
        <end position="75"/>
    </location>
</feature>